<name>A0A0H3ZTY6_9VIBR</name>
<dbReference type="InterPro" id="IPR002104">
    <property type="entry name" value="Integrase_catalytic"/>
</dbReference>
<comment type="similarity">
    <text evidence="1">Belongs to the 'phage' integrase family.</text>
</comment>
<dbReference type="GO" id="GO:0003677">
    <property type="term" value="F:DNA binding"/>
    <property type="evidence" value="ECO:0007669"/>
    <property type="project" value="UniProtKB-KW"/>
</dbReference>
<keyword evidence="3" id="KW-0238">DNA-binding</keyword>
<evidence type="ECO:0000256" key="4">
    <source>
        <dbReference type="ARBA" id="ARBA00023172"/>
    </source>
</evidence>
<accession>A0A0H3ZTY6</accession>
<dbReference type="InterPro" id="IPR050808">
    <property type="entry name" value="Phage_Integrase"/>
</dbReference>
<dbReference type="EMBL" id="KP795522">
    <property type="protein sequence ID" value="AKN37026.1"/>
    <property type="molecule type" value="Genomic_DNA"/>
</dbReference>
<dbReference type="Gene3D" id="1.10.150.130">
    <property type="match status" value="1"/>
</dbReference>
<dbReference type="GO" id="GO:0015074">
    <property type="term" value="P:DNA integration"/>
    <property type="evidence" value="ECO:0007669"/>
    <property type="project" value="UniProtKB-KW"/>
</dbReference>
<evidence type="ECO:0000259" key="5">
    <source>
        <dbReference type="PROSITE" id="PS51898"/>
    </source>
</evidence>
<sequence length="410" mass="46932">MPPNTHMICDESHNKEDIPKRMLKPDFDIDLVRRFQPNGTQRSRSLGGGLLVTVSTAGSKSFRFKYRLNGACRTMTIGDVNQFEYAEVVELWSELKASVKAGVCPMTEQRKKLRQQAMQQHTINSLCDLYLDEHVSKLKNPKASGYYITKHIKPKLGTIVIGELSVKMIHDATKELRPTVIRKAVEKLNSVIVYAQSKGEIDGINILQGKVAHFGEAPRKVNRFLTMVELKELLPLLSKSNLSEEYKNLTLLLLLTGQRKREILRAKWGEIDWDNKTLSIAPERVKTERARKGKAMAHIVFLCPLALQILTDMKGYTGGQEYVFSNCTPNYYNETLTLALREIGFKHFTPHDLRRTFFTNNLELGVPEPIVKKIVNHKLTGTQASYDHAEYRHQRIEAMNQWGKFVFEFL</sequence>
<dbReference type="Pfam" id="PF00589">
    <property type="entry name" value="Phage_integrase"/>
    <property type="match status" value="1"/>
</dbReference>
<evidence type="ECO:0000256" key="3">
    <source>
        <dbReference type="ARBA" id="ARBA00023125"/>
    </source>
</evidence>
<dbReference type="Gene3D" id="3.30.160.390">
    <property type="entry name" value="Integrase, DNA-binding domain"/>
    <property type="match status" value="1"/>
</dbReference>
<dbReference type="InterPro" id="IPR011010">
    <property type="entry name" value="DNA_brk_join_enz"/>
</dbReference>
<dbReference type="SUPFAM" id="SSF56349">
    <property type="entry name" value="DNA breaking-rejoining enzymes"/>
    <property type="match status" value="1"/>
</dbReference>
<keyword evidence="2" id="KW-0229">DNA integration</keyword>
<dbReference type="Pfam" id="PF13356">
    <property type="entry name" value="Arm-DNA-bind_3"/>
    <property type="match status" value="1"/>
</dbReference>
<dbReference type="Gene3D" id="1.10.443.10">
    <property type="entry name" value="Intergrase catalytic core"/>
    <property type="match status" value="1"/>
</dbReference>
<organism evidence="6">
    <name type="scientific">Vibrio cyclitrophicus</name>
    <dbReference type="NCBI Taxonomy" id="47951"/>
    <lineage>
        <taxon>Bacteria</taxon>
        <taxon>Pseudomonadati</taxon>
        <taxon>Pseudomonadota</taxon>
        <taxon>Gammaproteobacteria</taxon>
        <taxon>Vibrionales</taxon>
        <taxon>Vibrionaceae</taxon>
        <taxon>Vibrio</taxon>
    </lineage>
</organism>
<feature type="domain" description="Tyr recombinase" evidence="5">
    <location>
        <begin position="220"/>
        <end position="399"/>
    </location>
</feature>
<dbReference type="PANTHER" id="PTHR30629:SF2">
    <property type="entry name" value="PROPHAGE INTEGRASE INTS-RELATED"/>
    <property type="match status" value="1"/>
</dbReference>
<evidence type="ECO:0000256" key="1">
    <source>
        <dbReference type="ARBA" id="ARBA00008857"/>
    </source>
</evidence>
<keyword evidence="4" id="KW-0233">DNA recombination</keyword>
<dbReference type="InterPro" id="IPR025166">
    <property type="entry name" value="Integrase_DNA_bind_dom"/>
</dbReference>
<evidence type="ECO:0000313" key="6">
    <source>
        <dbReference type="EMBL" id="AKN37026.1"/>
    </source>
</evidence>
<dbReference type="AlphaFoldDB" id="A0A0H3ZTY6"/>
<dbReference type="InterPro" id="IPR010998">
    <property type="entry name" value="Integrase_recombinase_N"/>
</dbReference>
<protein>
    <submittedName>
        <fullName evidence="6">Phage integrase</fullName>
    </submittedName>
</protein>
<reference evidence="6" key="1">
    <citation type="journal article" date="2015" name="MBio">
        <title>Eco-Evolutionary Dynamics of Episomes among Ecologically Cohesive Bacterial Populations.</title>
        <authorList>
            <person name="Xue H."/>
            <person name="Cordero O.X."/>
            <person name="Camas F.M."/>
            <person name="Trimble W."/>
            <person name="Meyer F."/>
            <person name="Guglielmini J."/>
            <person name="Rocha E.P."/>
            <person name="Polz M.F."/>
        </authorList>
    </citation>
    <scope>NUCLEOTIDE SEQUENCE</scope>
    <source>
        <strain evidence="6">FF_61</strain>
    </source>
</reference>
<dbReference type="PROSITE" id="PS51898">
    <property type="entry name" value="TYR_RECOMBINASE"/>
    <property type="match status" value="1"/>
</dbReference>
<evidence type="ECO:0000256" key="2">
    <source>
        <dbReference type="ARBA" id="ARBA00022908"/>
    </source>
</evidence>
<dbReference type="PANTHER" id="PTHR30629">
    <property type="entry name" value="PROPHAGE INTEGRASE"/>
    <property type="match status" value="1"/>
</dbReference>
<dbReference type="CDD" id="cd00801">
    <property type="entry name" value="INT_P4_C"/>
    <property type="match status" value="1"/>
</dbReference>
<dbReference type="InterPro" id="IPR038488">
    <property type="entry name" value="Integrase_DNA-bd_sf"/>
</dbReference>
<dbReference type="InterPro" id="IPR013762">
    <property type="entry name" value="Integrase-like_cat_sf"/>
</dbReference>
<dbReference type="GO" id="GO:0006310">
    <property type="term" value="P:DNA recombination"/>
    <property type="evidence" value="ECO:0007669"/>
    <property type="project" value="UniProtKB-KW"/>
</dbReference>
<proteinExistence type="inferred from homology"/>